<evidence type="ECO:0000256" key="1">
    <source>
        <dbReference type="SAM" id="MobiDB-lite"/>
    </source>
</evidence>
<comment type="caution">
    <text evidence="2">The sequence shown here is derived from an EMBL/GenBank/DDBJ whole genome shotgun (WGS) entry which is preliminary data.</text>
</comment>
<dbReference type="AlphaFoldDB" id="A0A9Q0ICR5"/>
<sequence>MLSGVSCEDDKLPIEETARCTQHLRRSTALIGWVMYVEVTPGHQGCVKERFSERRKVPAQLHHSSIGSTGVGPRVK</sequence>
<name>A0A9Q0ICR5_9TELE</name>
<keyword evidence="3" id="KW-1185">Reference proteome</keyword>
<organism evidence="2 3">
    <name type="scientific">Muraenolepis orangiensis</name>
    <name type="common">Patagonian moray cod</name>
    <dbReference type="NCBI Taxonomy" id="630683"/>
    <lineage>
        <taxon>Eukaryota</taxon>
        <taxon>Metazoa</taxon>
        <taxon>Chordata</taxon>
        <taxon>Craniata</taxon>
        <taxon>Vertebrata</taxon>
        <taxon>Euteleostomi</taxon>
        <taxon>Actinopterygii</taxon>
        <taxon>Neopterygii</taxon>
        <taxon>Teleostei</taxon>
        <taxon>Neoteleostei</taxon>
        <taxon>Acanthomorphata</taxon>
        <taxon>Zeiogadaria</taxon>
        <taxon>Gadariae</taxon>
        <taxon>Gadiformes</taxon>
        <taxon>Muraenolepidoidei</taxon>
        <taxon>Muraenolepididae</taxon>
        <taxon>Muraenolepis</taxon>
    </lineage>
</organism>
<dbReference type="Proteomes" id="UP001148018">
    <property type="component" value="Unassembled WGS sequence"/>
</dbReference>
<feature type="region of interest" description="Disordered" evidence="1">
    <location>
        <begin position="57"/>
        <end position="76"/>
    </location>
</feature>
<gene>
    <name evidence="2" type="ORF">NHX12_005211</name>
</gene>
<evidence type="ECO:0000313" key="3">
    <source>
        <dbReference type="Proteomes" id="UP001148018"/>
    </source>
</evidence>
<evidence type="ECO:0000313" key="2">
    <source>
        <dbReference type="EMBL" id="KAJ3592873.1"/>
    </source>
</evidence>
<reference evidence="2" key="1">
    <citation type="submission" date="2022-07" db="EMBL/GenBank/DDBJ databases">
        <title>Chromosome-level genome of Muraenolepis orangiensis.</title>
        <authorList>
            <person name="Kim J."/>
        </authorList>
    </citation>
    <scope>NUCLEOTIDE SEQUENCE</scope>
    <source>
        <strain evidence="2">KU_S4_2022</strain>
        <tissue evidence="2">Muscle</tissue>
    </source>
</reference>
<dbReference type="EMBL" id="JANIIK010000112">
    <property type="protein sequence ID" value="KAJ3592873.1"/>
    <property type="molecule type" value="Genomic_DNA"/>
</dbReference>
<accession>A0A9Q0ICR5</accession>
<protein>
    <submittedName>
        <fullName evidence="2">Uncharacterized protein</fullName>
    </submittedName>
</protein>
<proteinExistence type="predicted"/>